<name>A0A067ZJD2_9CAUD</name>
<proteinExistence type="predicted"/>
<protein>
    <recommendedName>
        <fullName evidence="1">Uncharacterized 8.8 kDa protein in frd-Gp32 intergenic region</fullName>
    </recommendedName>
</protein>
<accession>A0A067ZJD2</accession>
<dbReference type="RefSeq" id="YP_009056722.1">
    <property type="nucleotide sequence ID" value="NC_024794.1"/>
</dbReference>
<organism evidence="2 3">
    <name type="scientific">Escherichia phage vB_EcoM_PhAPEC2</name>
    <dbReference type="NCBI Taxonomy" id="1391224"/>
    <lineage>
        <taxon>Viruses</taxon>
        <taxon>Duplodnaviria</taxon>
        <taxon>Heunggongvirae</taxon>
        <taxon>Uroviricota</taxon>
        <taxon>Caudoviricetes</taxon>
        <taxon>Pantevenvirales</taxon>
        <taxon>Straboviridae</taxon>
        <taxon>Tevenvirinae</taxon>
        <taxon>Mosigvirus</taxon>
        <taxon>Mosigvirus phapec2</taxon>
    </lineage>
</organism>
<dbReference type="GeneID" id="20284286"/>
<sequence>MAKVSIDVVDYEYTEEVIRNRHPEVRIDSAQDSKFWTTELNLSGPYEAVKKFMVEEYCEGMHPEDAKFYVNLIKK</sequence>
<dbReference type="EMBL" id="KF562341">
    <property type="protein sequence ID" value="AHV82839.1"/>
    <property type="molecule type" value="Genomic_DNA"/>
</dbReference>
<gene>
    <name evidence="2" type="ORF">PhAPEC2_130</name>
</gene>
<evidence type="ECO:0000313" key="3">
    <source>
        <dbReference type="Proteomes" id="UP000027388"/>
    </source>
</evidence>
<evidence type="ECO:0000256" key="1">
    <source>
        <dbReference type="ARBA" id="ARBA00015064"/>
    </source>
</evidence>
<evidence type="ECO:0000313" key="2">
    <source>
        <dbReference type="EMBL" id="AHV82839.1"/>
    </source>
</evidence>
<dbReference type="Pfam" id="PF05798">
    <property type="entry name" value="Phage_FRD3"/>
    <property type="match status" value="1"/>
</dbReference>
<keyword evidence="3" id="KW-1185">Reference proteome</keyword>
<dbReference type="Proteomes" id="UP000027388">
    <property type="component" value="Segment"/>
</dbReference>
<dbReference type="KEGG" id="vg:20284286"/>
<reference evidence="2 3" key="1">
    <citation type="journal article" date="2014" name="Vet. Microbiol.">
        <title>A cocktail of in vitro efficient phages is not a guarantee for in vivo therapeutic results against avian colibacillosis.</title>
        <authorList>
            <person name="Tsonos J."/>
            <person name="Oosterik L.H."/>
            <person name="Tuntufye H.N."/>
            <person name="Klumpp J."/>
            <person name="Butaye P."/>
            <person name="De Greve H."/>
            <person name="Hernalsteens J.P."/>
            <person name="Lavigne R."/>
            <person name="Goddeeris B.M."/>
        </authorList>
    </citation>
    <scope>NUCLEOTIDE SEQUENCE [LARGE SCALE GENOMIC DNA]</scope>
</reference>
<dbReference type="InterPro" id="IPR008765">
    <property type="entry name" value="Phage_T4_Frd3"/>
</dbReference>